<keyword evidence="8" id="KW-0328">Glycosyltransferase</keyword>
<dbReference type="Pfam" id="PF10408">
    <property type="entry name" value="Ufd2P_core"/>
    <property type="match status" value="1"/>
</dbReference>
<dbReference type="GO" id="GO:0034450">
    <property type="term" value="F:ubiquitin-ubiquitin ligase activity"/>
    <property type="evidence" value="ECO:0007669"/>
    <property type="project" value="InterPro"/>
</dbReference>
<dbReference type="InterPro" id="IPR013083">
    <property type="entry name" value="Znf_RING/FYVE/PHD"/>
</dbReference>
<feature type="transmembrane region" description="Helical" evidence="14">
    <location>
        <begin position="48"/>
        <end position="69"/>
    </location>
</feature>
<dbReference type="Gene3D" id="3.30.40.10">
    <property type="entry name" value="Zinc/RING finger domain, C3HC4 (zinc finger)"/>
    <property type="match status" value="1"/>
</dbReference>
<feature type="domain" description="U-box" evidence="15">
    <location>
        <begin position="1358"/>
        <end position="1432"/>
    </location>
</feature>
<feature type="transmembrane region" description="Helical" evidence="14">
    <location>
        <begin position="89"/>
        <end position="113"/>
    </location>
</feature>
<evidence type="ECO:0000256" key="13">
    <source>
        <dbReference type="ARBA" id="ARBA00040077"/>
    </source>
</evidence>
<evidence type="ECO:0000256" key="1">
    <source>
        <dbReference type="ARBA" id="ARBA00000900"/>
    </source>
</evidence>
<comment type="similarity">
    <text evidence="5">Belongs to the ubiquitin conjugation factor E4 family.</text>
</comment>
<evidence type="ECO:0000256" key="3">
    <source>
        <dbReference type="ARBA" id="ARBA00004906"/>
    </source>
</evidence>
<evidence type="ECO:0000256" key="4">
    <source>
        <dbReference type="ARBA" id="ARBA00006739"/>
    </source>
</evidence>
<dbReference type="FunFam" id="3.30.40.10:FF:000055">
    <property type="entry name" value="Ubiquitin conjugation factor e4 a"/>
    <property type="match status" value="1"/>
</dbReference>
<evidence type="ECO:0000256" key="12">
    <source>
        <dbReference type="ARBA" id="ARBA00037624"/>
    </source>
</evidence>
<name>A0AAV6UGD0_9ARAC</name>
<dbReference type="EC" id="2.3.2.27" evidence="6"/>
<keyword evidence="14" id="KW-0472">Membrane</keyword>
<reference evidence="16 17" key="1">
    <citation type="journal article" date="2022" name="Nat. Ecol. Evol.">
        <title>A masculinizing supergene underlies an exaggerated male reproductive morph in a spider.</title>
        <authorList>
            <person name="Hendrickx F."/>
            <person name="De Corte Z."/>
            <person name="Sonet G."/>
            <person name="Van Belleghem S.M."/>
            <person name="Kostlbacher S."/>
            <person name="Vangestel C."/>
        </authorList>
    </citation>
    <scope>NUCLEOTIDE SEQUENCE [LARGE SCALE GENOMIC DNA]</scope>
    <source>
        <strain evidence="16">W744_W776</strain>
    </source>
</reference>
<keyword evidence="17" id="KW-1185">Reference proteome</keyword>
<dbReference type="GO" id="GO:0005634">
    <property type="term" value="C:nucleus"/>
    <property type="evidence" value="ECO:0007669"/>
    <property type="project" value="TreeGrafter"/>
</dbReference>
<keyword evidence="14" id="KW-0812">Transmembrane</keyword>
<gene>
    <name evidence="16" type="ORF">JTE90_009993</name>
</gene>
<dbReference type="PROSITE" id="PS51698">
    <property type="entry name" value="U_BOX"/>
    <property type="match status" value="1"/>
</dbReference>
<evidence type="ECO:0000313" key="17">
    <source>
        <dbReference type="Proteomes" id="UP000827092"/>
    </source>
</evidence>
<dbReference type="InterPro" id="IPR019474">
    <property type="entry name" value="Ub_conjug_fac_E4_core"/>
</dbReference>
<dbReference type="GO" id="GO:0000209">
    <property type="term" value="P:protein polyubiquitination"/>
    <property type="evidence" value="ECO:0007669"/>
    <property type="project" value="TreeGrafter"/>
</dbReference>
<dbReference type="GO" id="GO:0036503">
    <property type="term" value="P:ERAD pathway"/>
    <property type="evidence" value="ECO:0007669"/>
    <property type="project" value="InterPro"/>
</dbReference>
<comment type="pathway">
    <text evidence="3">Protein modification; protein ubiquitination.</text>
</comment>
<organism evidence="16 17">
    <name type="scientific">Oedothorax gibbosus</name>
    <dbReference type="NCBI Taxonomy" id="931172"/>
    <lineage>
        <taxon>Eukaryota</taxon>
        <taxon>Metazoa</taxon>
        <taxon>Ecdysozoa</taxon>
        <taxon>Arthropoda</taxon>
        <taxon>Chelicerata</taxon>
        <taxon>Arachnida</taxon>
        <taxon>Araneae</taxon>
        <taxon>Araneomorphae</taxon>
        <taxon>Entelegynae</taxon>
        <taxon>Araneoidea</taxon>
        <taxon>Linyphiidae</taxon>
        <taxon>Erigoninae</taxon>
        <taxon>Oedothorax</taxon>
    </lineage>
</organism>
<keyword evidence="10" id="KW-0833">Ubl conjugation pathway</keyword>
<keyword evidence="9" id="KW-0808">Transferase</keyword>
<dbReference type="PANTHER" id="PTHR13931:SF16">
    <property type="entry name" value="UBIQUITIN CONJUGATION FACTOR E4 A"/>
    <property type="match status" value="1"/>
</dbReference>
<dbReference type="Pfam" id="PF13632">
    <property type="entry name" value="Glyco_trans_2_3"/>
    <property type="match status" value="1"/>
</dbReference>
<comment type="subcellular location">
    <subcellularLocation>
        <location evidence="2">Cytoplasm</location>
    </subcellularLocation>
</comment>
<keyword evidence="14" id="KW-1133">Transmembrane helix</keyword>
<evidence type="ECO:0000313" key="16">
    <source>
        <dbReference type="EMBL" id="KAG8182630.1"/>
    </source>
</evidence>
<comment type="similarity">
    <text evidence="4">Belongs to the glycosyltransferase 2 family.</text>
</comment>
<comment type="caution">
    <text evidence="16">The sequence shown here is derived from an EMBL/GenBank/DDBJ whole genome shotgun (WGS) entry which is preliminary data.</text>
</comment>
<dbReference type="GO" id="GO:0006511">
    <property type="term" value="P:ubiquitin-dependent protein catabolic process"/>
    <property type="evidence" value="ECO:0007669"/>
    <property type="project" value="InterPro"/>
</dbReference>
<dbReference type="InterPro" id="IPR045132">
    <property type="entry name" value="UBE4"/>
</dbReference>
<feature type="transmembrane region" description="Helical" evidence="14">
    <location>
        <begin position="17"/>
        <end position="36"/>
    </location>
</feature>
<dbReference type="GO" id="GO:0016757">
    <property type="term" value="F:glycosyltransferase activity"/>
    <property type="evidence" value="ECO:0007669"/>
    <property type="project" value="UniProtKB-KW"/>
</dbReference>
<accession>A0AAV6UGD0</accession>
<dbReference type="InterPro" id="IPR001173">
    <property type="entry name" value="Glyco_trans_2-like"/>
</dbReference>
<proteinExistence type="inferred from homology"/>
<dbReference type="FunFam" id="3.90.550.10:FF:000175">
    <property type="entry name" value="Beta-1,4-mannosyltransferase bre-3"/>
    <property type="match status" value="1"/>
</dbReference>
<evidence type="ECO:0000256" key="7">
    <source>
        <dbReference type="ARBA" id="ARBA00022490"/>
    </source>
</evidence>
<evidence type="ECO:0000256" key="9">
    <source>
        <dbReference type="ARBA" id="ARBA00022679"/>
    </source>
</evidence>
<sequence length="1433" mass="163790">MNFRVCKSQPFGIVKSVLHKFSSIGVGGNFLGAVLILSSNVKHTLHCLLFFTLLITFEIFTGGLCFGSSCDTEFADPFETYGYIPAISLYLLRFLTFLALPQCLCNCFGLLFFNAFPDKVQLKGSPLLAPFISIRVVTRGDFPDLVKNNVNRNMNTCIDIGLENFLFEVVTDKALNLPRHQRIREIVVPTTYRTKTGALFKARALQYCLEDDVNVLSDTDWIVHLDEETILTENSLKGILNFVLDGKYQFGQGMITYANENVVNWMTTLADSFRVADDMGKLRFQFQIFHRPLFSWKGSYVVTQAGAERKVSFDHGLDGSVAEDCFFSMVAYKEGYTFNFIEGEMWEKSPFTMWDFLQQRKRWLQGIFLVVHSPAIPFRNKVFLACALYSWATIPLSTSNIILTGLCRMSDPDFKNPFSPLYPCTEQGDAFKAGVIQPEVINSSEMQVDAPASKVEDKEKHLSSHFFENVFRITLSHEPCCDKNGPASLIFLTEVHVALSYQSELDRDCLDRAVFERLLLEDPSQHIVRRKNIDDDDAIASEKNIMFYLYQSYNRLKTSTDVKIGPYETAHHVLVNQTASALCNPEMFPDSKLSEDLMKMILHYHDQSCHSEILSQFLIDVAAAVAENESANLVEILGPAFAHLQEKLATVSLSDRNLFQYIEILSYFTGSDALIKALIKHSMPKEIKNGKSYQNSLLGLPLGVSCLPKSEFDRYEFFQEPTRYSNSEHSRAEERVQIPMQSIAKEMHRLFEKILRKSANSRELLLQWIGNCLDANSGRAKIWNSQLPEVYASLHGSDGFFINLLAVMLLLCKPFTEPCSPKLLKINPLYCSSPLASESNKNGVHLRSLVSETCLLPRDEPMETDNCIFNFITECFFATHYAFRIGFCVVNEKMVKQNQEVVRTQRLYEEARSQGAESSEIGQQLREKMEKGTTKLLNYRAALLVPETLHLLLKFHIATSTWLTNLSTNEEFNIFKTLKFPPLNETSNTLTYVPEFILENIIDFTIFLKRFSSKTFELVGANLDHFMTLILMLMGSPERVKNPHLRAHLAEMLESLMPEEERNSSLISGVFREKLFTSHHFIDEMIPTLLHVFVSIEMTGQSVQFEQKFQYRRPMYIALDYLWTFSIHKKRMKDMAEHAEKNMESPHPPIFLHFINLLINDAIFLLDEALTYMSKLREIQQARDSGAWNSMSSEQQQQQEGNFHHMGLLAKFHNVMSNETINTLQWLTTEIKSIFCHPTIVERITAMLNYFLLNLVGPMKKNFKVKDLKEYEFKPQELVRDICKIYHNLGASEDKYAEFFCSAISRDGRSYTSDLFPLAEVVLKKIGHGMLASQLEVIASKVHKLAVKQQQDDELMTGAPDEFLDPIMNTLMKDPVKLPSSGVTVDRATIARHLLSDQTDPFNRSPLTMDMVTPDIELKSKMDKWSQEKRAAS</sequence>
<dbReference type="GO" id="GO:0000151">
    <property type="term" value="C:ubiquitin ligase complex"/>
    <property type="evidence" value="ECO:0007669"/>
    <property type="project" value="InterPro"/>
</dbReference>
<dbReference type="EMBL" id="JAFNEN010000457">
    <property type="protein sequence ID" value="KAG8182630.1"/>
    <property type="molecule type" value="Genomic_DNA"/>
</dbReference>
<evidence type="ECO:0000256" key="6">
    <source>
        <dbReference type="ARBA" id="ARBA00012483"/>
    </source>
</evidence>
<protein>
    <recommendedName>
        <fullName evidence="13">Ubiquitin conjugation factor E4 A</fullName>
        <ecNumber evidence="6">2.3.2.27</ecNumber>
    </recommendedName>
</protein>
<dbReference type="Gene3D" id="3.90.550.10">
    <property type="entry name" value="Spore Coat Polysaccharide Biosynthesis Protein SpsA, Chain A"/>
    <property type="match status" value="1"/>
</dbReference>
<keyword evidence="11" id="KW-0007">Acetylation</keyword>
<evidence type="ECO:0000256" key="8">
    <source>
        <dbReference type="ARBA" id="ARBA00022676"/>
    </source>
</evidence>
<keyword evidence="7" id="KW-0963">Cytoplasm</keyword>
<dbReference type="InterPro" id="IPR029044">
    <property type="entry name" value="Nucleotide-diphossugar_trans"/>
</dbReference>
<dbReference type="Proteomes" id="UP000827092">
    <property type="component" value="Unassembled WGS sequence"/>
</dbReference>
<dbReference type="Pfam" id="PF04564">
    <property type="entry name" value="U-box"/>
    <property type="match status" value="1"/>
</dbReference>
<dbReference type="SUPFAM" id="SSF53448">
    <property type="entry name" value="Nucleotide-diphospho-sugar transferases"/>
    <property type="match status" value="1"/>
</dbReference>
<dbReference type="GO" id="GO:0005737">
    <property type="term" value="C:cytoplasm"/>
    <property type="evidence" value="ECO:0007669"/>
    <property type="project" value="UniProtKB-SubCell"/>
</dbReference>
<dbReference type="InterPro" id="IPR003613">
    <property type="entry name" value="Ubox_domain"/>
</dbReference>
<comment type="catalytic activity">
    <reaction evidence="1">
        <text>S-ubiquitinyl-[E2 ubiquitin-conjugating enzyme]-L-cysteine + [acceptor protein]-L-lysine = [E2 ubiquitin-conjugating enzyme]-L-cysteine + N(6)-ubiquitinyl-[acceptor protein]-L-lysine.</text>
        <dbReference type="EC" id="2.3.2.27"/>
    </reaction>
</comment>
<evidence type="ECO:0000256" key="2">
    <source>
        <dbReference type="ARBA" id="ARBA00004496"/>
    </source>
</evidence>
<dbReference type="PANTHER" id="PTHR13931">
    <property type="entry name" value="UBIQUITINATION FACTOR E4"/>
    <property type="match status" value="1"/>
</dbReference>
<comment type="function">
    <text evidence="12">Ubiquitin-protein ligase that probably functions as an E3 ligase in conjunction with specific E1 and E2 ligases. May also function as an E4 ligase mediating the assembly of polyubiquitin chains on substrates ubiquitinated by another E3 ubiquitin ligase. Mediates 'Lys-48'-linked polyubiquitination of substrates.</text>
</comment>
<evidence type="ECO:0000256" key="5">
    <source>
        <dbReference type="ARBA" id="ARBA00007434"/>
    </source>
</evidence>
<evidence type="ECO:0000256" key="14">
    <source>
        <dbReference type="SAM" id="Phobius"/>
    </source>
</evidence>
<dbReference type="SMART" id="SM00504">
    <property type="entry name" value="Ubox"/>
    <property type="match status" value="1"/>
</dbReference>
<evidence type="ECO:0000256" key="11">
    <source>
        <dbReference type="ARBA" id="ARBA00022990"/>
    </source>
</evidence>
<dbReference type="SUPFAM" id="SSF57850">
    <property type="entry name" value="RING/U-box"/>
    <property type="match status" value="1"/>
</dbReference>
<evidence type="ECO:0000256" key="10">
    <source>
        <dbReference type="ARBA" id="ARBA00022786"/>
    </source>
</evidence>
<dbReference type="CDD" id="cd16657">
    <property type="entry name" value="RING-Ubox_UBE4A"/>
    <property type="match status" value="1"/>
</dbReference>
<evidence type="ECO:0000259" key="15">
    <source>
        <dbReference type="PROSITE" id="PS51698"/>
    </source>
</evidence>